<dbReference type="OrthoDB" id="3344688at2759"/>
<gene>
    <name evidence="1" type="ORF">O181_069366</name>
</gene>
<dbReference type="AlphaFoldDB" id="A0A9Q3EWN1"/>
<comment type="caution">
    <text evidence="1">The sequence shown here is derived from an EMBL/GenBank/DDBJ whole genome shotgun (WGS) entry which is preliminary data.</text>
</comment>
<sequence length="277" mass="31454">MINKLITLSTDSFTAHEPLPMASLKSNAATQMDLEYLSRIGMILYLAQATRPDIMYAVNYLARFAMGTDHSHWGALNHLIAYVRTTKDCKIIIDSVGKRKKMKIYVDANWGGEGWRSQHWYCGFLMGSMISWNSKRESCVAASTCQAQYMALSFGEREALWLLHNIEVVVGQIVPTILLDNQSAVKIAGNVGSRKKSRHIEREFHIINELIVMKKVSLEWVPTRSQLVDIFTKALGRIKLQTFIDAMHGLWGCLLNKNSGTIQKYSEYAYTNHDNCK</sequence>
<evidence type="ECO:0008006" key="3">
    <source>
        <dbReference type="Google" id="ProtNLM"/>
    </source>
</evidence>
<name>A0A9Q3EWN1_9BASI</name>
<evidence type="ECO:0000313" key="1">
    <source>
        <dbReference type="EMBL" id="MBW0529651.1"/>
    </source>
</evidence>
<dbReference type="PANTHER" id="PTHR11439:SF467">
    <property type="entry name" value="INTEGRASE CATALYTIC DOMAIN-CONTAINING PROTEIN"/>
    <property type="match status" value="1"/>
</dbReference>
<dbReference type="CDD" id="cd09272">
    <property type="entry name" value="RNase_HI_RT_Ty1"/>
    <property type="match status" value="1"/>
</dbReference>
<accession>A0A9Q3EWN1</accession>
<dbReference type="PANTHER" id="PTHR11439">
    <property type="entry name" value="GAG-POL-RELATED RETROTRANSPOSON"/>
    <property type="match status" value="1"/>
</dbReference>
<keyword evidence="2" id="KW-1185">Reference proteome</keyword>
<evidence type="ECO:0000313" key="2">
    <source>
        <dbReference type="Proteomes" id="UP000765509"/>
    </source>
</evidence>
<dbReference type="EMBL" id="AVOT02035333">
    <property type="protein sequence ID" value="MBW0529651.1"/>
    <property type="molecule type" value="Genomic_DNA"/>
</dbReference>
<reference evidence="1" key="1">
    <citation type="submission" date="2021-03" db="EMBL/GenBank/DDBJ databases">
        <title>Draft genome sequence of rust myrtle Austropuccinia psidii MF-1, a brazilian biotype.</title>
        <authorList>
            <person name="Quecine M.C."/>
            <person name="Pachon D.M.R."/>
            <person name="Bonatelli M.L."/>
            <person name="Correr F.H."/>
            <person name="Franceschini L.M."/>
            <person name="Leite T.F."/>
            <person name="Margarido G.R.A."/>
            <person name="Almeida C.A."/>
            <person name="Ferrarezi J.A."/>
            <person name="Labate C.A."/>
        </authorList>
    </citation>
    <scope>NUCLEOTIDE SEQUENCE</scope>
    <source>
        <strain evidence="1">MF-1</strain>
    </source>
</reference>
<organism evidence="1 2">
    <name type="scientific">Austropuccinia psidii MF-1</name>
    <dbReference type="NCBI Taxonomy" id="1389203"/>
    <lineage>
        <taxon>Eukaryota</taxon>
        <taxon>Fungi</taxon>
        <taxon>Dikarya</taxon>
        <taxon>Basidiomycota</taxon>
        <taxon>Pucciniomycotina</taxon>
        <taxon>Pucciniomycetes</taxon>
        <taxon>Pucciniales</taxon>
        <taxon>Sphaerophragmiaceae</taxon>
        <taxon>Austropuccinia</taxon>
    </lineage>
</organism>
<protein>
    <recommendedName>
        <fullName evidence="3">Copia protein</fullName>
    </recommendedName>
</protein>
<dbReference type="Proteomes" id="UP000765509">
    <property type="component" value="Unassembled WGS sequence"/>
</dbReference>
<proteinExistence type="predicted"/>